<dbReference type="Proteomes" id="UP000321944">
    <property type="component" value="Chromosome"/>
</dbReference>
<keyword evidence="1" id="KW-0472">Membrane</keyword>
<gene>
    <name evidence="2" type="ORF">JMUB3936_1400</name>
</gene>
<dbReference type="AlphaFoldDB" id="A0A510KU14"/>
<feature type="transmembrane region" description="Helical" evidence="1">
    <location>
        <begin position="7"/>
        <end position="30"/>
    </location>
</feature>
<name>A0A510KU14_9FUSO</name>
<keyword evidence="2" id="KW-0132">Cell division</keyword>
<dbReference type="GO" id="GO:0051301">
    <property type="term" value="P:cell division"/>
    <property type="evidence" value="ECO:0007669"/>
    <property type="project" value="UniProtKB-KW"/>
</dbReference>
<keyword evidence="2" id="KW-0131">Cell cycle</keyword>
<evidence type="ECO:0000313" key="2">
    <source>
        <dbReference type="EMBL" id="BBM55116.1"/>
    </source>
</evidence>
<organism evidence="2 3">
    <name type="scientific">Leptotrichia wadei</name>
    <dbReference type="NCBI Taxonomy" id="157687"/>
    <lineage>
        <taxon>Bacteria</taxon>
        <taxon>Fusobacteriati</taxon>
        <taxon>Fusobacteriota</taxon>
        <taxon>Fusobacteriia</taxon>
        <taxon>Fusobacteriales</taxon>
        <taxon>Leptotrichiaceae</taxon>
        <taxon>Leptotrichia</taxon>
    </lineage>
</organism>
<reference evidence="2 3" key="1">
    <citation type="submission" date="2019-07" db="EMBL/GenBank/DDBJ databases">
        <title>Complete Genome Sequence of Leptotrichia wadei Strain JMUB3936.</title>
        <authorList>
            <person name="Watanabe S."/>
            <person name="Cui L."/>
        </authorList>
    </citation>
    <scope>NUCLEOTIDE SEQUENCE [LARGE SCALE GENOMIC DNA]</scope>
    <source>
        <strain evidence="2 3">JMUB3936</strain>
    </source>
</reference>
<protein>
    <submittedName>
        <fullName evidence="2">Cell division protein</fullName>
    </submittedName>
</protein>
<keyword evidence="1" id="KW-1133">Transmembrane helix</keyword>
<accession>A0A510KU14</accession>
<dbReference type="EMBL" id="AP019841">
    <property type="protein sequence ID" value="BBM55116.1"/>
    <property type="molecule type" value="Genomic_DNA"/>
</dbReference>
<evidence type="ECO:0000256" key="1">
    <source>
        <dbReference type="SAM" id="Phobius"/>
    </source>
</evidence>
<keyword evidence="1" id="KW-0812">Transmembrane</keyword>
<dbReference type="RefSeq" id="WP_172617456.1">
    <property type="nucleotide sequence ID" value="NZ_AP019841.1"/>
</dbReference>
<sequence>MECCQKIISEACSVIAGAIGGVISILGTAISRMAEFLAKSKTASQQKQ</sequence>
<evidence type="ECO:0000313" key="3">
    <source>
        <dbReference type="Proteomes" id="UP000321944"/>
    </source>
</evidence>
<proteinExistence type="predicted"/>